<evidence type="ECO:0000313" key="3">
    <source>
        <dbReference type="EMBL" id="XDQ45287.1"/>
    </source>
</evidence>
<name>A0AB39QS73_9ACTN</name>
<proteinExistence type="predicted"/>
<dbReference type="Gene3D" id="3.40.50.150">
    <property type="entry name" value="Vaccinia Virus protein VP39"/>
    <property type="match status" value="1"/>
</dbReference>
<sequence>MSDREVLRKGARAEDSATLKVFAEVRQHRERLSRLMNAHDAARLVLGLLYLSRTARTVPRGGVPTWLWLLSEAVEGRSPIGPSLSACFAHWLPATDARGDDMGTRDLMPVPPPGADGPLRGLILAIGSVQHVGTLLDQCLHDLSAEQARGSHYFTPGDMARLMVGAAAPQDGHSVLDPVCGSGGLLVESHHYVRERVGLNPTMSLQGKDQHAHTSQVARMNLAARGIEARVFPPRDSLATPEPDRHDIILANLPFNQHDWAPERQVTPQNWRIPADPRWPEEPPPRGSANSAWILHIAHALAPQGRAAFLMADSVAKSPQPATRRLRERLLSADLVECVIALPPRVFGHTEATACLWVLNKDKSPRPGWGSVDRRDQVLFINARRAFEPVPGSRARRLGDKHTESILTTLAAWRGIAQNRATSMSYHDEPGWSRSCSTKEISRRKHDLMPTSYAVEPTGPERDTRSRIDQLKLELVEKLNQVHELESRLLDALEEI</sequence>
<dbReference type="GO" id="GO:0008170">
    <property type="term" value="F:N-methyltransferase activity"/>
    <property type="evidence" value="ECO:0007669"/>
    <property type="project" value="InterPro"/>
</dbReference>
<dbReference type="GO" id="GO:0003677">
    <property type="term" value="F:DNA binding"/>
    <property type="evidence" value="ECO:0007669"/>
    <property type="project" value="InterPro"/>
</dbReference>
<dbReference type="PANTHER" id="PTHR42998">
    <property type="entry name" value="TYPE I RESTRICTION ENZYME HINDVIIP M PROTEIN-RELATED"/>
    <property type="match status" value="1"/>
</dbReference>
<protein>
    <submittedName>
        <fullName evidence="3">N-6 DNA methylase</fullName>
    </submittedName>
</protein>
<dbReference type="InterPro" id="IPR003356">
    <property type="entry name" value="DNA_methylase_A-5"/>
</dbReference>
<dbReference type="REBASE" id="1034431">
    <property type="entry name" value="M.SspR39ORF25200P"/>
</dbReference>
<evidence type="ECO:0000256" key="1">
    <source>
        <dbReference type="SAM" id="Coils"/>
    </source>
</evidence>
<feature type="coiled-coil region" evidence="1">
    <location>
        <begin position="468"/>
        <end position="495"/>
    </location>
</feature>
<keyword evidence="3" id="KW-0489">Methyltransferase</keyword>
<dbReference type="PRINTS" id="PR00507">
    <property type="entry name" value="N12N6MTFRASE"/>
</dbReference>
<dbReference type="GO" id="GO:0032259">
    <property type="term" value="P:methylation"/>
    <property type="evidence" value="ECO:0007669"/>
    <property type="project" value="UniProtKB-KW"/>
</dbReference>
<accession>A0AB39QS73</accession>
<dbReference type="SUPFAM" id="SSF53335">
    <property type="entry name" value="S-adenosyl-L-methionine-dependent methyltransferases"/>
    <property type="match status" value="1"/>
</dbReference>
<dbReference type="EMBL" id="CP163441">
    <property type="protein sequence ID" value="XDQ45287.1"/>
    <property type="molecule type" value="Genomic_DNA"/>
</dbReference>
<dbReference type="RefSeq" id="WP_369224016.1">
    <property type="nucleotide sequence ID" value="NZ_CP163441.1"/>
</dbReference>
<reference evidence="3" key="1">
    <citation type="submission" date="2024-07" db="EMBL/GenBank/DDBJ databases">
        <authorList>
            <person name="Yu S.T."/>
        </authorList>
    </citation>
    <scope>NUCLEOTIDE SEQUENCE</scope>
    <source>
        <strain evidence="3">R39</strain>
    </source>
</reference>
<dbReference type="Pfam" id="PF02384">
    <property type="entry name" value="N6_Mtase"/>
    <property type="match status" value="1"/>
</dbReference>
<dbReference type="InterPro" id="IPR029063">
    <property type="entry name" value="SAM-dependent_MTases_sf"/>
</dbReference>
<dbReference type="PANTHER" id="PTHR42998:SF1">
    <property type="entry name" value="TYPE I RESTRICTION ENZYME HINDI METHYLASE SUBUNIT"/>
    <property type="match status" value="1"/>
</dbReference>
<dbReference type="AlphaFoldDB" id="A0AB39QS73"/>
<keyword evidence="1" id="KW-0175">Coiled coil</keyword>
<feature type="domain" description="DNA methylase adenine-specific" evidence="2">
    <location>
        <begin position="133"/>
        <end position="454"/>
    </location>
</feature>
<evidence type="ECO:0000259" key="2">
    <source>
        <dbReference type="Pfam" id="PF02384"/>
    </source>
</evidence>
<keyword evidence="3" id="KW-0808">Transferase</keyword>
<gene>
    <name evidence="3" type="ORF">AB5J52_25200</name>
</gene>
<organism evidence="3">
    <name type="scientific">Streptomyces sp. R39</name>
    <dbReference type="NCBI Taxonomy" id="3238631"/>
    <lineage>
        <taxon>Bacteria</taxon>
        <taxon>Bacillati</taxon>
        <taxon>Actinomycetota</taxon>
        <taxon>Actinomycetes</taxon>
        <taxon>Kitasatosporales</taxon>
        <taxon>Streptomycetaceae</taxon>
        <taxon>Streptomyces</taxon>
    </lineage>
</organism>
<dbReference type="InterPro" id="IPR052916">
    <property type="entry name" value="Type-I_RE_MTase_Subunit"/>
</dbReference>